<name>A0A1J3GMX4_NOCCA</name>
<evidence type="ECO:0000313" key="1">
    <source>
        <dbReference type="EMBL" id="JAU57513.1"/>
    </source>
</evidence>
<gene>
    <name evidence="1" type="ORF">LE_TR5467_c0_g1_i1_g.20338</name>
</gene>
<organism evidence="1">
    <name type="scientific">Noccaea caerulescens</name>
    <name type="common">Alpine penny-cress</name>
    <name type="synonym">Thlaspi caerulescens</name>
    <dbReference type="NCBI Taxonomy" id="107243"/>
    <lineage>
        <taxon>Eukaryota</taxon>
        <taxon>Viridiplantae</taxon>
        <taxon>Streptophyta</taxon>
        <taxon>Embryophyta</taxon>
        <taxon>Tracheophyta</taxon>
        <taxon>Spermatophyta</taxon>
        <taxon>Magnoliopsida</taxon>
        <taxon>eudicotyledons</taxon>
        <taxon>Gunneridae</taxon>
        <taxon>Pentapetalae</taxon>
        <taxon>rosids</taxon>
        <taxon>malvids</taxon>
        <taxon>Brassicales</taxon>
        <taxon>Brassicaceae</taxon>
        <taxon>Coluteocarpeae</taxon>
        <taxon>Noccaea</taxon>
    </lineage>
</organism>
<accession>A0A1J3GMX4</accession>
<dbReference type="AlphaFoldDB" id="A0A1J3GMX4"/>
<reference evidence="1" key="1">
    <citation type="submission" date="2016-07" db="EMBL/GenBank/DDBJ databases">
        <title>De novo transcriptome assembly of four accessions of the metal hyperaccumulator plant Noccaea caerulescens.</title>
        <authorList>
            <person name="Blande D."/>
            <person name="Halimaa P."/>
            <person name="Tervahauta A.I."/>
            <person name="Aarts M.G."/>
            <person name="Karenlampi S.O."/>
        </authorList>
    </citation>
    <scope>NUCLEOTIDE SEQUENCE</scope>
</reference>
<proteinExistence type="predicted"/>
<sequence>MWRLSHYDPNPLGGALRLWRRQLWTIRHWWKGRLSYSKKSSSQFPSGPLGLFRIRAKGSNKGGADSFRRQALAHSY</sequence>
<dbReference type="EMBL" id="GEVL01019828">
    <property type="protein sequence ID" value="JAU57513.1"/>
    <property type="molecule type" value="Transcribed_RNA"/>
</dbReference>
<protein>
    <submittedName>
        <fullName evidence="1">Uncharacterized protein</fullName>
    </submittedName>
</protein>